<reference evidence="1" key="2">
    <citation type="submission" date="2025-09" db="UniProtKB">
        <authorList>
            <consortium name="Ensembl"/>
        </authorList>
    </citation>
    <scope>IDENTIFICATION</scope>
</reference>
<dbReference type="Ensembl" id="ENSMALT00000004498.1">
    <property type="protein sequence ID" value="ENSMALP00000004392.1"/>
    <property type="gene ID" value="ENSMALG00000003186.1"/>
</dbReference>
<keyword evidence="2" id="KW-1185">Reference proteome</keyword>
<evidence type="ECO:0000313" key="1">
    <source>
        <dbReference type="Ensembl" id="ENSMALP00000004392.1"/>
    </source>
</evidence>
<sequence length="134" mass="14971">ISSYVCVAVLQFVGASDDPLSCRFSQMMEQRLEKVFSEAQAKALSTSSRLSVQMWSISQAPGSPSVSLVYTVRNGTVFLNGTTASNLLGQLSAELVGYFLFYPPLIIAERNCFLQYVFKLSHNLYLLLPYFVFF</sequence>
<name>A0A3Q3IIF4_MONAL</name>
<dbReference type="STRING" id="43700.ENSMALP00000004392"/>
<organism evidence="1 2">
    <name type="scientific">Monopterus albus</name>
    <name type="common">Swamp eel</name>
    <dbReference type="NCBI Taxonomy" id="43700"/>
    <lineage>
        <taxon>Eukaryota</taxon>
        <taxon>Metazoa</taxon>
        <taxon>Chordata</taxon>
        <taxon>Craniata</taxon>
        <taxon>Vertebrata</taxon>
        <taxon>Euteleostomi</taxon>
        <taxon>Actinopterygii</taxon>
        <taxon>Neopterygii</taxon>
        <taxon>Teleostei</taxon>
        <taxon>Neoteleostei</taxon>
        <taxon>Acanthomorphata</taxon>
        <taxon>Anabantaria</taxon>
        <taxon>Synbranchiformes</taxon>
        <taxon>Synbranchidae</taxon>
        <taxon>Monopterus</taxon>
    </lineage>
</organism>
<dbReference type="InterPro" id="IPR024606">
    <property type="entry name" value="KIAA1549"/>
</dbReference>
<dbReference type="Proteomes" id="UP000261600">
    <property type="component" value="Unplaced"/>
</dbReference>
<dbReference type="Pfam" id="PF12877">
    <property type="entry name" value="KIAA1549"/>
    <property type="match status" value="1"/>
</dbReference>
<accession>A0A3Q3IIF4</accession>
<dbReference type="PANTHER" id="PTHR21590:SF3">
    <property type="entry name" value="UPF0606 PROTEIN KIAA1549L"/>
    <property type="match status" value="1"/>
</dbReference>
<evidence type="ECO:0000313" key="2">
    <source>
        <dbReference type="Proteomes" id="UP000261600"/>
    </source>
</evidence>
<proteinExistence type="predicted"/>
<dbReference type="AlphaFoldDB" id="A0A3Q3IIF4"/>
<protein>
    <submittedName>
        <fullName evidence="1">Uncharacterized protein</fullName>
    </submittedName>
</protein>
<dbReference type="PANTHER" id="PTHR21590">
    <property type="entry name" value="SEA DOMAIN-CONTAINING PROTEIN"/>
    <property type="match status" value="1"/>
</dbReference>
<reference evidence="1" key="1">
    <citation type="submission" date="2025-08" db="UniProtKB">
        <authorList>
            <consortium name="Ensembl"/>
        </authorList>
    </citation>
    <scope>IDENTIFICATION</scope>
</reference>